<dbReference type="Pfam" id="PF16301">
    <property type="entry name" value="DUF4943"/>
    <property type="match status" value="1"/>
</dbReference>
<evidence type="ECO:0000256" key="1">
    <source>
        <dbReference type="SAM" id="SignalP"/>
    </source>
</evidence>
<dbReference type="InterPro" id="IPR032546">
    <property type="entry name" value="DUF4943"/>
</dbReference>
<dbReference type="GeneID" id="93117916"/>
<organism evidence="2 3">
    <name type="scientific">Bacteroides salyersiae</name>
    <dbReference type="NCBI Taxonomy" id="291644"/>
    <lineage>
        <taxon>Bacteria</taxon>
        <taxon>Pseudomonadati</taxon>
        <taxon>Bacteroidota</taxon>
        <taxon>Bacteroidia</taxon>
        <taxon>Bacteroidales</taxon>
        <taxon>Bacteroidaceae</taxon>
        <taxon>Bacteroides</taxon>
    </lineage>
</organism>
<gene>
    <name evidence="2" type="ORF">F3F73_14875</name>
</gene>
<dbReference type="PROSITE" id="PS51257">
    <property type="entry name" value="PROKAR_LIPOPROTEIN"/>
    <property type="match status" value="1"/>
</dbReference>
<sequence length="173" mass="19969">MKKTWMMLFAVLMALMLTGCGKETLDYNNPDVDLFVKQLKSGTYNTKNEKGIVEVPHFTEEDIPELLAYAEDLSVIPAFPSVYNSNSGKIRLGECILWTVESIRLGIPASMGCHMVEVNAENYEAIYFLSDEEILDAAARYRRWWETRKYPRTAWTIDPCYDEPLCGSGYRWW</sequence>
<evidence type="ECO:0000313" key="2">
    <source>
        <dbReference type="EMBL" id="KAA3762374.1"/>
    </source>
</evidence>
<dbReference type="AlphaFoldDB" id="A0A7J4XGM0"/>
<dbReference type="RefSeq" id="WP_005930323.1">
    <property type="nucleotide sequence ID" value="NZ_CABKSE010000002.1"/>
</dbReference>
<keyword evidence="1" id="KW-0732">Signal</keyword>
<dbReference type="Proteomes" id="UP000422221">
    <property type="component" value="Unassembled WGS sequence"/>
</dbReference>
<accession>A0A7J4XGM0</accession>
<feature type="chain" id="PRO_5029561005" evidence="1">
    <location>
        <begin position="22"/>
        <end position="173"/>
    </location>
</feature>
<proteinExistence type="predicted"/>
<protein>
    <submittedName>
        <fullName evidence="2">DUF4943 domain-containing protein</fullName>
    </submittedName>
</protein>
<evidence type="ECO:0000313" key="3">
    <source>
        <dbReference type="Proteomes" id="UP000422221"/>
    </source>
</evidence>
<name>A0A7J4XGM0_9BACE</name>
<comment type="caution">
    <text evidence="2">The sequence shown here is derived from an EMBL/GenBank/DDBJ whole genome shotgun (WGS) entry which is preliminary data.</text>
</comment>
<dbReference type="EMBL" id="VWMK01000015">
    <property type="protein sequence ID" value="KAA3762374.1"/>
    <property type="molecule type" value="Genomic_DNA"/>
</dbReference>
<reference evidence="2 3" key="1">
    <citation type="journal article" date="2019" name="Nat. Med.">
        <title>A library of human gut bacterial isolates paired with longitudinal multiomics data enables mechanistic microbiome research.</title>
        <authorList>
            <person name="Poyet M."/>
            <person name="Groussin M."/>
            <person name="Gibbons S.M."/>
            <person name="Avila-Pacheco J."/>
            <person name="Jiang X."/>
            <person name="Kearney S.M."/>
            <person name="Perrotta A.R."/>
            <person name="Berdy B."/>
            <person name="Zhao S."/>
            <person name="Lieberman T.D."/>
            <person name="Swanson P.K."/>
            <person name="Smith M."/>
            <person name="Roesemann S."/>
            <person name="Alexander J.E."/>
            <person name="Rich S.A."/>
            <person name="Livny J."/>
            <person name="Vlamakis H."/>
            <person name="Clish C."/>
            <person name="Bullock K."/>
            <person name="Deik A."/>
            <person name="Scott J."/>
            <person name="Pierce K.A."/>
            <person name="Xavier R.J."/>
            <person name="Alm E.J."/>
        </authorList>
    </citation>
    <scope>NUCLEOTIDE SEQUENCE [LARGE SCALE GENOMIC DNA]</scope>
    <source>
        <strain evidence="2 3">BIOML-A10</strain>
    </source>
</reference>
<feature type="signal peptide" evidence="1">
    <location>
        <begin position="1"/>
        <end position="21"/>
    </location>
</feature>